<feature type="domain" description="Protein kinase" evidence="7">
    <location>
        <begin position="93"/>
        <end position="381"/>
    </location>
</feature>
<dbReference type="EMBL" id="JACMSC010000010">
    <property type="protein sequence ID" value="KAG6504285.1"/>
    <property type="molecule type" value="Genomic_DNA"/>
</dbReference>
<dbReference type="GO" id="GO:0004672">
    <property type="term" value="F:protein kinase activity"/>
    <property type="evidence" value="ECO:0007669"/>
    <property type="project" value="InterPro"/>
</dbReference>
<keyword evidence="1" id="KW-0808">Transferase</keyword>
<feature type="chain" id="PRO_5035272959" description="Protein kinase domain-containing protein" evidence="6">
    <location>
        <begin position="20"/>
        <end position="705"/>
    </location>
</feature>
<comment type="caution">
    <text evidence="8">The sequence shown here is derived from an EMBL/GenBank/DDBJ whole genome shotgun (WGS) entry which is preliminary data.</text>
</comment>
<keyword evidence="3" id="KW-0418">Kinase</keyword>
<keyword evidence="9" id="KW-1185">Reference proteome</keyword>
<dbReference type="PROSITE" id="PS00108">
    <property type="entry name" value="PROTEIN_KINASE_ST"/>
    <property type="match status" value="1"/>
</dbReference>
<keyword evidence="4 5" id="KW-0067">ATP-binding</keyword>
<feature type="binding site" evidence="5">
    <location>
        <position position="121"/>
    </location>
    <ligand>
        <name>ATP</name>
        <dbReference type="ChEBI" id="CHEBI:30616"/>
    </ligand>
</feature>
<dbReference type="SUPFAM" id="SSF56112">
    <property type="entry name" value="Protein kinase-like (PK-like)"/>
    <property type="match status" value="1"/>
</dbReference>
<feature type="signal peptide" evidence="6">
    <location>
        <begin position="1"/>
        <end position="19"/>
    </location>
</feature>
<sequence length="705" mass="77409">MHLALLIILLLLAAAAVLTISLATVAYVKMFRRCKPFSGCCFGGSDDFEMGPARARVADGPGTEPEKGIPAPKQEAVPRRMGWAEVESATGKFSPSAVVGEGGSSTVYLARLPDSSLAALKLHRPCERLHHAFRLELDLLLRLCHPHIVRLLGYCDDRGPLSALNRQAEGALLFEYVPNGSLHEKLHGGGGEVLPWARRVAVAHQVAQALDYLHEGCDPQVVHGDVKAANVLLDGRMEAKLCDFGSARVGFSAAVAPPRPGRTMVVGSPGYVDPHYLRSGMISKKSDVYSFGVLLLELVTGGEAFDSERERRLTADMAPVLRDVERRAAEVVDPGLAGEYDAGEAAEVLGMAAMCLGYNPSLRPPMSHVVRMLREKNAASIGAVGVTKTSSLSVKDWLAITMNERYMACGLPEPFTDLLGSCMPWGIGKQSHAHFPAEHGISINHMKMSDNDSLTDSASFQQINFRIGRSDSIIWYTTGITTDFSVSSMLDYHVQPHHSLNTAGLHLIHLHHLFFEHLQNQVLQKSTDFTSCSHQLFYSLVSEMQITAYFLHQPITDLKLSDFGFTEDTSYSAVFRIQILDYGNKELEKNNIHQQKEKILLPDSKFRESLAQLLALWNSVSELKSVKFNHSTISASKFLLDSGIQTARSFGERKHYQLAHGNSSLGLLESALSVGTLSAPKRCKIFIYQFSTAVLFTEDQISFTT</sequence>
<dbReference type="InterPro" id="IPR011009">
    <property type="entry name" value="Kinase-like_dom_sf"/>
</dbReference>
<dbReference type="AlphaFoldDB" id="A0A8J5GAA6"/>
<evidence type="ECO:0000256" key="4">
    <source>
        <dbReference type="ARBA" id="ARBA00022840"/>
    </source>
</evidence>
<reference evidence="8 9" key="1">
    <citation type="submission" date="2020-08" db="EMBL/GenBank/DDBJ databases">
        <title>Plant Genome Project.</title>
        <authorList>
            <person name="Zhang R.-G."/>
        </authorList>
    </citation>
    <scope>NUCLEOTIDE SEQUENCE [LARGE SCALE GENOMIC DNA]</scope>
    <source>
        <tissue evidence="8">Rhizome</tissue>
    </source>
</reference>
<name>A0A8J5GAA6_ZINOF</name>
<keyword evidence="2 5" id="KW-0547">Nucleotide-binding</keyword>
<dbReference type="SMART" id="SM00220">
    <property type="entry name" value="S_TKc"/>
    <property type="match status" value="1"/>
</dbReference>
<dbReference type="InterPro" id="IPR008271">
    <property type="entry name" value="Ser/Thr_kinase_AS"/>
</dbReference>
<dbReference type="PANTHER" id="PTHR47989:SF26">
    <property type="entry name" value="PROTEIN KINASE DOMAIN-CONTAINING PROTEIN"/>
    <property type="match status" value="1"/>
</dbReference>
<evidence type="ECO:0000256" key="1">
    <source>
        <dbReference type="ARBA" id="ARBA00022679"/>
    </source>
</evidence>
<proteinExistence type="predicted"/>
<gene>
    <name evidence="8" type="ORF">ZIOFF_036616</name>
</gene>
<dbReference type="PROSITE" id="PS50011">
    <property type="entry name" value="PROTEIN_KINASE_DOM"/>
    <property type="match status" value="1"/>
</dbReference>
<dbReference type="Pfam" id="PF00069">
    <property type="entry name" value="Pkinase"/>
    <property type="match status" value="1"/>
</dbReference>
<evidence type="ECO:0000313" key="8">
    <source>
        <dbReference type="EMBL" id="KAG6504285.1"/>
    </source>
</evidence>
<evidence type="ECO:0000256" key="6">
    <source>
        <dbReference type="SAM" id="SignalP"/>
    </source>
</evidence>
<organism evidence="8 9">
    <name type="scientific">Zingiber officinale</name>
    <name type="common">Ginger</name>
    <name type="synonym">Amomum zingiber</name>
    <dbReference type="NCBI Taxonomy" id="94328"/>
    <lineage>
        <taxon>Eukaryota</taxon>
        <taxon>Viridiplantae</taxon>
        <taxon>Streptophyta</taxon>
        <taxon>Embryophyta</taxon>
        <taxon>Tracheophyta</taxon>
        <taxon>Spermatophyta</taxon>
        <taxon>Magnoliopsida</taxon>
        <taxon>Liliopsida</taxon>
        <taxon>Zingiberales</taxon>
        <taxon>Zingiberaceae</taxon>
        <taxon>Zingiber</taxon>
    </lineage>
</organism>
<evidence type="ECO:0000313" key="9">
    <source>
        <dbReference type="Proteomes" id="UP000734854"/>
    </source>
</evidence>
<dbReference type="PANTHER" id="PTHR47989">
    <property type="entry name" value="OS01G0750732 PROTEIN"/>
    <property type="match status" value="1"/>
</dbReference>
<protein>
    <recommendedName>
        <fullName evidence="7">Protein kinase domain-containing protein</fullName>
    </recommendedName>
</protein>
<dbReference type="GO" id="GO:0005524">
    <property type="term" value="F:ATP binding"/>
    <property type="evidence" value="ECO:0007669"/>
    <property type="project" value="UniProtKB-UniRule"/>
</dbReference>
<dbReference type="Gene3D" id="1.10.510.10">
    <property type="entry name" value="Transferase(Phosphotransferase) domain 1"/>
    <property type="match status" value="1"/>
</dbReference>
<accession>A0A8J5GAA6</accession>
<keyword evidence="6" id="KW-0732">Signal</keyword>
<dbReference type="InterPro" id="IPR017441">
    <property type="entry name" value="Protein_kinase_ATP_BS"/>
</dbReference>
<dbReference type="Proteomes" id="UP000734854">
    <property type="component" value="Unassembled WGS sequence"/>
</dbReference>
<evidence type="ECO:0000259" key="7">
    <source>
        <dbReference type="PROSITE" id="PS50011"/>
    </source>
</evidence>
<dbReference type="PROSITE" id="PS00107">
    <property type="entry name" value="PROTEIN_KINASE_ATP"/>
    <property type="match status" value="1"/>
</dbReference>
<evidence type="ECO:0000256" key="2">
    <source>
        <dbReference type="ARBA" id="ARBA00022741"/>
    </source>
</evidence>
<dbReference type="Gene3D" id="3.30.200.20">
    <property type="entry name" value="Phosphorylase Kinase, domain 1"/>
    <property type="match status" value="1"/>
</dbReference>
<evidence type="ECO:0000256" key="3">
    <source>
        <dbReference type="ARBA" id="ARBA00022777"/>
    </source>
</evidence>
<evidence type="ECO:0000256" key="5">
    <source>
        <dbReference type="PROSITE-ProRule" id="PRU10141"/>
    </source>
</evidence>
<dbReference type="InterPro" id="IPR000719">
    <property type="entry name" value="Prot_kinase_dom"/>
</dbReference>